<dbReference type="InterPro" id="IPR006311">
    <property type="entry name" value="TAT_signal"/>
</dbReference>
<proteinExistence type="predicted"/>
<keyword evidence="4" id="KW-1185">Reference proteome</keyword>
<feature type="signal peptide" evidence="2">
    <location>
        <begin position="1"/>
        <end position="34"/>
    </location>
</feature>
<dbReference type="RefSeq" id="WP_377542052.1">
    <property type="nucleotide sequence ID" value="NZ_JBHSBN010000002.1"/>
</dbReference>
<dbReference type="EMBL" id="JBHSBN010000002">
    <property type="protein sequence ID" value="MFC4105056.1"/>
    <property type="molecule type" value="Genomic_DNA"/>
</dbReference>
<evidence type="ECO:0000313" key="4">
    <source>
        <dbReference type="Proteomes" id="UP001595868"/>
    </source>
</evidence>
<keyword evidence="2" id="KW-0732">Signal</keyword>
<feature type="transmembrane region" description="Helical" evidence="1">
    <location>
        <begin position="253"/>
        <end position="274"/>
    </location>
</feature>
<evidence type="ECO:0008006" key="5">
    <source>
        <dbReference type="Google" id="ProtNLM"/>
    </source>
</evidence>
<dbReference type="Proteomes" id="UP001595868">
    <property type="component" value="Unassembled WGS sequence"/>
</dbReference>
<keyword evidence="1" id="KW-0472">Membrane</keyword>
<name>A0ABV8KGY3_9ACTN</name>
<dbReference type="PROSITE" id="PS51318">
    <property type="entry name" value="TAT"/>
    <property type="match status" value="1"/>
</dbReference>
<evidence type="ECO:0000256" key="2">
    <source>
        <dbReference type="SAM" id="SignalP"/>
    </source>
</evidence>
<comment type="caution">
    <text evidence="3">The sequence shown here is derived from an EMBL/GenBank/DDBJ whole genome shotgun (WGS) entry which is preliminary data.</text>
</comment>
<protein>
    <recommendedName>
        <fullName evidence="5">LPXTG-motif cell wall anchor domain-containing protein</fullName>
    </recommendedName>
</protein>
<reference evidence="4" key="1">
    <citation type="journal article" date="2019" name="Int. J. Syst. Evol. Microbiol.">
        <title>The Global Catalogue of Microorganisms (GCM) 10K type strain sequencing project: providing services to taxonomists for standard genome sequencing and annotation.</title>
        <authorList>
            <consortium name="The Broad Institute Genomics Platform"/>
            <consortium name="The Broad Institute Genome Sequencing Center for Infectious Disease"/>
            <person name="Wu L."/>
            <person name="Ma J."/>
        </authorList>
    </citation>
    <scope>NUCLEOTIDE SEQUENCE [LARGE SCALE GENOMIC DNA]</scope>
    <source>
        <strain evidence="4">2902at01</strain>
    </source>
</reference>
<evidence type="ECO:0000313" key="3">
    <source>
        <dbReference type="EMBL" id="MFC4105056.1"/>
    </source>
</evidence>
<sequence length="284" mass="29806">MTRLIRSSRRPLAALGAAIAAVVAVLAGVVPAHAASETTLRGFAVCESGQWSIFWTLTNGEDVAGTVTKVKPTPPDSRMYDLAAGTVLPAGVGSSLTGIQKTRGGVGRANARLTVEVSWKRDNGVTTRQLTGSVDLRQDCLPRDPALPNVTFTSRCDRILLITLANGGQTNNMAYFVVTADNPKYTAQKFVGPGKSFVISWPADAGRVTVKETSESRFVWRGRWTRPGNCGGAGGSPGDGAHDGEALPVTGPAVGVLLTGATLSLAVGVALILLTRRRRVRLTD</sequence>
<gene>
    <name evidence="3" type="ORF">ACFOX0_03765</name>
</gene>
<keyword evidence="1" id="KW-1133">Transmembrane helix</keyword>
<feature type="chain" id="PRO_5045062284" description="LPXTG-motif cell wall anchor domain-containing protein" evidence="2">
    <location>
        <begin position="35"/>
        <end position="284"/>
    </location>
</feature>
<accession>A0ABV8KGY3</accession>
<evidence type="ECO:0000256" key="1">
    <source>
        <dbReference type="SAM" id="Phobius"/>
    </source>
</evidence>
<organism evidence="3 4">
    <name type="scientific">Micromonospora zhanjiangensis</name>
    <dbReference type="NCBI Taxonomy" id="1522057"/>
    <lineage>
        <taxon>Bacteria</taxon>
        <taxon>Bacillati</taxon>
        <taxon>Actinomycetota</taxon>
        <taxon>Actinomycetes</taxon>
        <taxon>Micromonosporales</taxon>
        <taxon>Micromonosporaceae</taxon>
        <taxon>Micromonospora</taxon>
    </lineage>
</organism>
<keyword evidence="1" id="KW-0812">Transmembrane</keyword>